<evidence type="ECO:0000256" key="1">
    <source>
        <dbReference type="PROSITE-ProRule" id="PRU00169"/>
    </source>
</evidence>
<dbReference type="SMART" id="SM00448">
    <property type="entry name" value="REC"/>
    <property type="match status" value="1"/>
</dbReference>
<dbReference type="InterPro" id="IPR001789">
    <property type="entry name" value="Sig_transdc_resp-reg_receiver"/>
</dbReference>
<protein>
    <submittedName>
        <fullName evidence="3">Transcriptional regulator</fullName>
    </submittedName>
</protein>
<gene>
    <name evidence="3" type="ORF">AU467_02885</name>
</gene>
<dbReference type="Gene3D" id="3.40.50.2300">
    <property type="match status" value="1"/>
</dbReference>
<dbReference type="GO" id="GO:0000160">
    <property type="term" value="P:phosphorelay signal transduction system"/>
    <property type="evidence" value="ECO:0007669"/>
    <property type="project" value="InterPro"/>
</dbReference>
<sequence>MKPADRGPAARLTADFSKVLVVGKSSINRVVVSKIVEKSGLKPISESPETAEKALAGLVPGAIILDGGPDDKDCDRLLSGIDALRRASGKALPSVILLSTRNGTPDSLGLSSVVDAVVAKPITPERLQPVIDRLIGRS</sequence>
<reference evidence="3 4" key="1">
    <citation type="submission" date="2015-12" db="EMBL/GenBank/DDBJ databases">
        <title>Draft genome sequence of Mesorhizobium sp. UFLA 01-765, a multitolerant efficient symbiont and plant-growth promoting strain isolated from Zn-mining soil using Leucaena leucocephala as a trap plant.</title>
        <authorList>
            <person name="Rangel W.M."/>
            <person name="Thijs S."/>
            <person name="Longatti S.M."/>
            <person name="Moreira F.M."/>
            <person name="Weyens N."/>
            <person name="Vangronsveld J."/>
            <person name="Van Hamme J.D."/>
            <person name="Bottos E.M."/>
            <person name="Rineau F."/>
        </authorList>
    </citation>
    <scope>NUCLEOTIDE SEQUENCE [LARGE SCALE GENOMIC DNA]</scope>
    <source>
        <strain evidence="3 4">UFLA 01-765</strain>
    </source>
</reference>
<dbReference type="OrthoDB" id="8030399at2"/>
<organism evidence="3 4">
    <name type="scientific">Rhizobium loti</name>
    <name type="common">Mesorhizobium loti</name>
    <dbReference type="NCBI Taxonomy" id="381"/>
    <lineage>
        <taxon>Bacteria</taxon>
        <taxon>Pseudomonadati</taxon>
        <taxon>Pseudomonadota</taxon>
        <taxon>Alphaproteobacteria</taxon>
        <taxon>Hyphomicrobiales</taxon>
        <taxon>Phyllobacteriaceae</taxon>
        <taxon>Mesorhizobium</taxon>
    </lineage>
</organism>
<dbReference type="Proteomes" id="UP000053176">
    <property type="component" value="Unassembled WGS sequence"/>
</dbReference>
<name>A0A101KUU5_RHILI</name>
<feature type="domain" description="Response regulatory" evidence="2">
    <location>
        <begin position="18"/>
        <end position="135"/>
    </location>
</feature>
<comment type="caution">
    <text evidence="3">The sequence shown here is derived from an EMBL/GenBank/DDBJ whole genome shotgun (WGS) entry which is preliminary data.</text>
</comment>
<proteinExistence type="predicted"/>
<keyword evidence="1" id="KW-0597">Phosphoprotein</keyword>
<accession>A0A101KUU5</accession>
<feature type="modified residue" description="4-aspartylphosphate" evidence="1">
    <location>
        <position position="66"/>
    </location>
</feature>
<dbReference type="PROSITE" id="PS50110">
    <property type="entry name" value="RESPONSE_REGULATORY"/>
    <property type="match status" value="1"/>
</dbReference>
<evidence type="ECO:0000259" key="2">
    <source>
        <dbReference type="PROSITE" id="PS50110"/>
    </source>
</evidence>
<dbReference type="InterPro" id="IPR011006">
    <property type="entry name" value="CheY-like_superfamily"/>
</dbReference>
<evidence type="ECO:0000313" key="3">
    <source>
        <dbReference type="EMBL" id="KUM27334.1"/>
    </source>
</evidence>
<dbReference type="EMBL" id="LPWA01000098">
    <property type="protein sequence ID" value="KUM27334.1"/>
    <property type="molecule type" value="Genomic_DNA"/>
</dbReference>
<evidence type="ECO:0000313" key="4">
    <source>
        <dbReference type="Proteomes" id="UP000053176"/>
    </source>
</evidence>
<dbReference type="SUPFAM" id="SSF52172">
    <property type="entry name" value="CheY-like"/>
    <property type="match status" value="1"/>
</dbReference>
<dbReference type="AlphaFoldDB" id="A0A101KUU5"/>